<accession>A0A371GVG3</accession>
<evidence type="ECO:0000256" key="1">
    <source>
        <dbReference type="SAM" id="MobiDB-lite"/>
    </source>
</evidence>
<dbReference type="GO" id="GO:0008270">
    <property type="term" value="F:zinc ion binding"/>
    <property type="evidence" value="ECO:0007669"/>
    <property type="project" value="InterPro"/>
</dbReference>
<evidence type="ECO:0000313" key="3">
    <source>
        <dbReference type="Proteomes" id="UP000257109"/>
    </source>
</evidence>
<reference evidence="2" key="1">
    <citation type="submission" date="2018-05" db="EMBL/GenBank/DDBJ databases">
        <title>Draft genome of Mucuna pruriens seed.</title>
        <authorList>
            <person name="Nnadi N.E."/>
            <person name="Vos R."/>
            <person name="Hasami M.H."/>
            <person name="Devisetty U.K."/>
            <person name="Aguiy J.C."/>
        </authorList>
    </citation>
    <scope>NUCLEOTIDE SEQUENCE [LARGE SCALE GENOMIC DNA]</scope>
    <source>
        <strain evidence="2">JCA_2017</strain>
    </source>
</reference>
<keyword evidence="3" id="KW-1185">Reference proteome</keyword>
<dbReference type="EMBL" id="QJKJ01004362">
    <property type="protein sequence ID" value="RDX94489.1"/>
    <property type="molecule type" value="Genomic_DNA"/>
</dbReference>
<feature type="non-terminal residue" evidence="2">
    <location>
        <position position="1"/>
    </location>
</feature>
<comment type="caution">
    <text evidence="2">The sequence shown here is derived from an EMBL/GenBank/DDBJ whole genome shotgun (WGS) entry which is preliminary data.</text>
</comment>
<evidence type="ECO:0008006" key="4">
    <source>
        <dbReference type="Google" id="ProtNLM"/>
    </source>
</evidence>
<proteinExistence type="predicted"/>
<dbReference type="SUPFAM" id="SSF57756">
    <property type="entry name" value="Retrovirus zinc finger-like domains"/>
    <property type="match status" value="1"/>
</dbReference>
<gene>
    <name evidence="2" type="ORF">CR513_23120</name>
</gene>
<name>A0A371GVG3_MUCPR</name>
<feature type="region of interest" description="Disordered" evidence="1">
    <location>
        <begin position="41"/>
        <end position="67"/>
    </location>
</feature>
<dbReference type="Proteomes" id="UP000257109">
    <property type="component" value="Unassembled WGS sequence"/>
</dbReference>
<protein>
    <recommendedName>
        <fullName evidence="4">CCHC-type domain-containing protein</fullName>
    </recommendedName>
</protein>
<sequence>KKVAKEFCQVLSSAVKSLHTKIFLKRKLYTLRMKNERAEALTMTRGRSMERGSSGSQNHGKSKSRRRKNLKCYNCDMRGHLKDCWHNKKNGGKNYEALTSQGCVASTLDDGVILYSEATISFKGGKQLHDGWIMDYGET</sequence>
<dbReference type="AlphaFoldDB" id="A0A371GVG3"/>
<dbReference type="OrthoDB" id="1742531at2759"/>
<dbReference type="InterPro" id="IPR036875">
    <property type="entry name" value="Znf_CCHC_sf"/>
</dbReference>
<evidence type="ECO:0000313" key="2">
    <source>
        <dbReference type="EMBL" id="RDX94489.1"/>
    </source>
</evidence>
<organism evidence="2 3">
    <name type="scientific">Mucuna pruriens</name>
    <name type="common">Velvet bean</name>
    <name type="synonym">Dolichos pruriens</name>
    <dbReference type="NCBI Taxonomy" id="157652"/>
    <lineage>
        <taxon>Eukaryota</taxon>
        <taxon>Viridiplantae</taxon>
        <taxon>Streptophyta</taxon>
        <taxon>Embryophyta</taxon>
        <taxon>Tracheophyta</taxon>
        <taxon>Spermatophyta</taxon>
        <taxon>Magnoliopsida</taxon>
        <taxon>eudicotyledons</taxon>
        <taxon>Gunneridae</taxon>
        <taxon>Pentapetalae</taxon>
        <taxon>rosids</taxon>
        <taxon>fabids</taxon>
        <taxon>Fabales</taxon>
        <taxon>Fabaceae</taxon>
        <taxon>Papilionoideae</taxon>
        <taxon>50 kb inversion clade</taxon>
        <taxon>NPAAA clade</taxon>
        <taxon>indigoferoid/millettioid clade</taxon>
        <taxon>Phaseoleae</taxon>
        <taxon>Mucuna</taxon>
    </lineage>
</organism>
<dbReference type="GO" id="GO:0003676">
    <property type="term" value="F:nucleic acid binding"/>
    <property type="evidence" value="ECO:0007669"/>
    <property type="project" value="InterPro"/>
</dbReference>
<feature type="non-terminal residue" evidence="2">
    <location>
        <position position="139"/>
    </location>
</feature>